<dbReference type="Gene3D" id="3.40.30.10">
    <property type="entry name" value="Glutaredoxin"/>
    <property type="match status" value="1"/>
</dbReference>
<dbReference type="InterPro" id="IPR012336">
    <property type="entry name" value="Thioredoxin-like_fold"/>
</dbReference>
<sequence length="448" mass="51889">MKHFYIIISALLLFSACHTEVKPTISVKSKTDTVDSLFITNIITNELIYEFPVTENLNIETTNDSIFLASIHTRGNSISYLTIVHPEKNIEVTIQSDSTLITNSVGDSLVNYLWLSNVQFASNNISTHTDSILNKFDSFRLTRAQKINAFNSELLPEEHELLLYQNDAIIYSFLFILGRSFRGLPPNHNYFQFANQLDNNSKWAKTLPNNLLYKHEINFVRKNDSLTSLSDFTDYIEEQTTNKDLSEFLKYSYINNIIESPSYWEKHQKLFNSKILKKEIKKEKENAYYELLNASSHRFFEVQKGSKAFNFTAKNKGGELIKLSNFKGKLVYIDNWASWCGPCIGERPNVLQLVEKYKNHPKVEILMVSVDAQKQEWLNILKERNELHYNNDVLIQNGMRTRYGDEYRIKFIPKYILIGADGLIINSDIGPPSIAVEQIIDKELEKLY</sequence>
<evidence type="ECO:0000256" key="4">
    <source>
        <dbReference type="ARBA" id="ARBA00023284"/>
    </source>
</evidence>
<comment type="caution">
    <text evidence="6">The sequence shown here is derived from an EMBL/GenBank/DDBJ whole genome shotgun (WGS) entry which is preliminary data.</text>
</comment>
<dbReference type="PROSITE" id="PS51257">
    <property type="entry name" value="PROKAR_LIPOPROTEIN"/>
    <property type="match status" value="1"/>
</dbReference>
<dbReference type="PANTHER" id="PTHR42852:SF6">
    <property type="entry name" value="THIOL:DISULFIDE INTERCHANGE PROTEIN DSBE"/>
    <property type="match status" value="1"/>
</dbReference>
<dbReference type="PROSITE" id="PS51352">
    <property type="entry name" value="THIOREDOXIN_2"/>
    <property type="match status" value="1"/>
</dbReference>
<proteinExistence type="predicted"/>
<dbReference type="InterPro" id="IPR050553">
    <property type="entry name" value="Thioredoxin_ResA/DsbE_sf"/>
</dbReference>
<evidence type="ECO:0000259" key="5">
    <source>
        <dbReference type="PROSITE" id="PS51352"/>
    </source>
</evidence>
<keyword evidence="3" id="KW-1015">Disulfide bond</keyword>
<protein>
    <submittedName>
        <fullName evidence="6">TlpA family protein disulfide reductase</fullName>
    </submittedName>
</protein>
<reference evidence="7" key="2">
    <citation type="submission" date="2023-07" db="EMBL/GenBank/DDBJ databases">
        <title>Genome of Winogradskyella sp. E313.</title>
        <authorList>
            <person name="Zhou Y."/>
        </authorList>
    </citation>
    <scope>NUCLEOTIDE SEQUENCE [LARGE SCALE GENOMIC DNA]</scope>
    <source>
        <strain evidence="7">E313</strain>
    </source>
</reference>
<evidence type="ECO:0000313" key="7">
    <source>
        <dbReference type="Proteomes" id="UP000778797"/>
    </source>
</evidence>
<dbReference type="EMBL" id="JAFMPT010000003">
    <property type="protein sequence ID" value="MCC1483599.1"/>
    <property type="molecule type" value="Genomic_DNA"/>
</dbReference>
<feature type="domain" description="Thioredoxin" evidence="5">
    <location>
        <begin position="302"/>
        <end position="448"/>
    </location>
</feature>
<dbReference type="SUPFAM" id="SSF52833">
    <property type="entry name" value="Thioredoxin-like"/>
    <property type="match status" value="1"/>
</dbReference>
<reference evidence="7" key="1">
    <citation type="submission" date="2021-03" db="EMBL/GenBank/DDBJ databases">
        <title>Genome of Cognatishimia sp. F0-27.</title>
        <authorList>
            <person name="Ping X."/>
        </authorList>
    </citation>
    <scope>NUCLEOTIDE SEQUENCE [LARGE SCALE GENOMIC DNA]</scope>
    <source>
        <strain evidence="7">E313</strain>
    </source>
</reference>
<evidence type="ECO:0000256" key="3">
    <source>
        <dbReference type="ARBA" id="ARBA00023157"/>
    </source>
</evidence>
<keyword evidence="4" id="KW-0676">Redox-active center</keyword>
<evidence type="ECO:0000256" key="1">
    <source>
        <dbReference type="ARBA" id="ARBA00004196"/>
    </source>
</evidence>
<dbReference type="RefSeq" id="WP_227476052.1">
    <property type="nucleotide sequence ID" value="NZ_JAFMPT010000003.1"/>
</dbReference>
<comment type="subcellular location">
    <subcellularLocation>
        <location evidence="1">Cell envelope</location>
    </subcellularLocation>
</comment>
<name>A0ABS8EK79_9FLAO</name>
<evidence type="ECO:0000256" key="2">
    <source>
        <dbReference type="ARBA" id="ARBA00022748"/>
    </source>
</evidence>
<accession>A0ABS8EK79</accession>
<evidence type="ECO:0000313" key="6">
    <source>
        <dbReference type="EMBL" id="MCC1483599.1"/>
    </source>
</evidence>
<dbReference type="InterPro" id="IPR013766">
    <property type="entry name" value="Thioredoxin_domain"/>
</dbReference>
<dbReference type="Pfam" id="PF13905">
    <property type="entry name" value="Thioredoxin_8"/>
    <property type="match status" value="1"/>
</dbReference>
<gene>
    <name evidence="6" type="ORF">J1C55_03265</name>
</gene>
<keyword evidence="2" id="KW-0201">Cytochrome c-type biogenesis</keyword>
<dbReference type="Proteomes" id="UP000778797">
    <property type="component" value="Unassembled WGS sequence"/>
</dbReference>
<dbReference type="CDD" id="cd02966">
    <property type="entry name" value="TlpA_like_family"/>
    <property type="match status" value="1"/>
</dbReference>
<dbReference type="InterPro" id="IPR036249">
    <property type="entry name" value="Thioredoxin-like_sf"/>
</dbReference>
<keyword evidence="7" id="KW-1185">Reference proteome</keyword>
<dbReference type="PANTHER" id="PTHR42852">
    <property type="entry name" value="THIOL:DISULFIDE INTERCHANGE PROTEIN DSBE"/>
    <property type="match status" value="1"/>
</dbReference>
<organism evidence="6 7">
    <name type="scientific">Winogradskyella immobilis</name>
    <dbReference type="NCBI Taxonomy" id="2816852"/>
    <lineage>
        <taxon>Bacteria</taxon>
        <taxon>Pseudomonadati</taxon>
        <taxon>Bacteroidota</taxon>
        <taxon>Flavobacteriia</taxon>
        <taxon>Flavobacteriales</taxon>
        <taxon>Flavobacteriaceae</taxon>
        <taxon>Winogradskyella</taxon>
    </lineage>
</organism>